<accession>A0A0M3J4B3</accession>
<feature type="transmembrane region" description="Helical" evidence="1">
    <location>
        <begin position="6"/>
        <end position="28"/>
    </location>
</feature>
<keyword evidence="1" id="KW-0812">Transmembrane</keyword>
<organism evidence="2">
    <name type="scientific">Anisakis simplex</name>
    <name type="common">Herring worm</name>
    <dbReference type="NCBI Taxonomy" id="6269"/>
    <lineage>
        <taxon>Eukaryota</taxon>
        <taxon>Metazoa</taxon>
        <taxon>Ecdysozoa</taxon>
        <taxon>Nematoda</taxon>
        <taxon>Chromadorea</taxon>
        <taxon>Rhabditida</taxon>
        <taxon>Spirurina</taxon>
        <taxon>Ascaridomorpha</taxon>
        <taxon>Ascaridoidea</taxon>
        <taxon>Anisakidae</taxon>
        <taxon>Anisakis</taxon>
        <taxon>Anisakis simplex complex</taxon>
    </lineage>
</organism>
<sequence>LIKNPAAPAIAHLASIAYPIYWSAYKIAPFSLGSMQSSTTESEAGPIMVYWILFALFNQIVAIYPGWLFYFIEPALHFCLWCPVIGGAKSLHSRFFDPICQILFHNHFDPIAWKKIYPLVARILRLYNRYTQTVRFVQERLNPEETKQLNAILLDLSTTGTSHEPESTPKGNKEN</sequence>
<dbReference type="WBParaSite" id="ASIM_0000238101-mRNA-1">
    <property type="protein sequence ID" value="ASIM_0000238101-mRNA-1"/>
    <property type="gene ID" value="ASIM_0000238101"/>
</dbReference>
<keyword evidence="1" id="KW-0472">Membrane</keyword>
<keyword evidence="1" id="KW-1133">Transmembrane helix</keyword>
<reference evidence="2" key="1">
    <citation type="submission" date="2017-02" db="UniProtKB">
        <authorList>
            <consortium name="WormBaseParasite"/>
        </authorList>
    </citation>
    <scope>IDENTIFICATION</scope>
</reference>
<dbReference type="AlphaFoldDB" id="A0A0M3J4B3"/>
<name>A0A0M3J4B3_ANISI</name>
<evidence type="ECO:0000256" key="1">
    <source>
        <dbReference type="SAM" id="Phobius"/>
    </source>
</evidence>
<evidence type="ECO:0000313" key="2">
    <source>
        <dbReference type="WBParaSite" id="ASIM_0000238101-mRNA-1"/>
    </source>
</evidence>
<proteinExistence type="predicted"/>
<protein>
    <submittedName>
        <fullName evidence="2">Receptor expression-enhancing protein</fullName>
    </submittedName>
</protein>
<feature type="transmembrane region" description="Helical" evidence="1">
    <location>
        <begin position="49"/>
        <end position="72"/>
    </location>
</feature>